<reference evidence="1 2" key="1">
    <citation type="submission" date="2023-12" db="EMBL/GenBank/DDBJ databases">
        <title>A high-quality genome assembly for Dillenia turbinata (Dilleniales).</title>
        <authorList>
            <person name="Chanderbali A."/>
        </authorList>
    </citation>
    <scope>NUCLEOTIDE SEQUENCE [LARGE SCALE GENOMIC DNA]</scope>
    <source>
        <strain evidence="1">LSX21</strain>
        <tissue evidence="1">Leaf</tissue>
    </source>
</reference>
<evidence type="ECO:0000313" key="2">
    <source>
        <dbReference type="Proteomes" id="UP001370490"/>
    </source>
</evidence>
<evidence type="ECO:0008006" key="3">
    <source>
        <dbReference type="Google" id="ProtNLM"/>
    </source>
</evidence>
<organism evidence="1 2">
    <name type="scientific">Dillenia turbinata</name>
    <dbReference type="NCBI Taxonomy" id="194707"/>
    <lineage>
        <taxon>Eukaryota</taxon>
        <taxon>Viridiplantae</taxon>
        <taxon>Streptophyta</taxon>
        <taxon>Embryophyta</taxon>
        <taxon>Tracheophyta</taxon>
        <taxon>Spermatophyta</taxon>
        <taxon>Magnoliopsida</taxon>
        <taxon>eudicotyledons</taxon>
        <taxon>Gunneridae</taxon>
        <taxon>Pentapetalae</taxon>
        <taxon>Dilleniales</taxon>
        <taxon>Dilleniaceae</taxon>
        <taxon>Dillenia</taxon>
    </lineage>
</organism>
<sequence length="122" mass="13938">MVLITNPCKSLNAPRLELIKKFRPTLCLAIASTEKEGDSSNEDDDLCPVKCVREFKTDEEFTRILEKEKESKSLVMVDFYRTSCGNCKGSGDQEAAVIFLKHDVCLKNLRREKLWVFIGSFK</sequence>
<dbReference type="GO" id="GO:0009507">
    <property type="term" value="C:chloroplast"/>
    <property type="evidence" value="ECO:0007669"/>
    <property type="project" value="TreeGrafter"/>
</dbReference>
<accession>A0AAN8ZLS0</accession>
<keyword evidence="2" id="KW-1185">Reference proteome</keyword>
<evidence type="ECO:0000313" key="1">
    <source>
        <dbReference type="EMBL" id="KAK6938685.1"/>
    </source>
</evidence>
<dbReference type="InterPro" id="IPR036249">
    <property type="entry name" value="Thioredoxin-like_sf"/>
</dbReference>
<comment type="caution">
    <text evidence="1">The sequence shown here is derived from an EMBL/GenBank/DDBJ whole genome shotgun (WGS) entry which is preliminary data.</text>
</comment>
<protein>
    <recommendedName>
        <fullName evidence="3">Thioredoxin domain-containing protein</fullName>
    </recommendedName>
</protein>
<dbReference type="PANTHER" id="PTHR47912">
    <property type="entry name" value="THIOREDOXIN-LIKE 4, CHLOROPLASTIC"/>
    <property type="match status" value="1"/>
</dbReference>
<dbReference type="Gene3D" id="3.40.30.10">
    <property type="entry name" value="Glutaredoxin"/>
    <property type="match status" value="1"/>
</dbReference>
<dbReference type="Proteomes" id="UP001370490">
    <property type="component" value="Unassembled WGS sequence"/>
</dbReference>
<dbReference type="AlphaFoldDB" id="A0AAN8ZLS0"/>
<dbReference type="SUPFAM" id="SSF52833">
    <property type="entry name" value="Thioredoxin-like"/>
    <property type="match status" value="1"/>
</dbReference>
<proteinExistence type="predicted"/>
<name>A0AAN8ZLS0_9MAGN</name>
<gene>
    <name evidence="1" type="ORF">RJ641_032193</name>
</gene>
<dbReference type="EMBL" id="JBAMMX010000006">
    <property type="protein sequence ID" value="KAK6938685.1"/>
    <property type="molecule type" value="Genomic_DNA"/>
</dbReference>
<dbReference type="InterPro" id="IPR044176">
    <property type="entry name" value="TRL4_chloroplastic"/>
</dbReference>
<dbReference type="PANTHER" id="PTHR47912:SF1">
    <property type="entry name" value="THIOREDOXIN-LIKE 4, CHLOROPLASTIC"/>
    <property type="match status" value="1"/>
</dbReference>
<feature type="non-terminal residue" evidence="1">
    <location>
        <position position="122"/>
    </location>
</feature>